<keyword evidence="3 7" id="KW-0812">Transmembrane</keyword>
<dbReference type="GO" id="GO:0016020">
    <property type="term" value="C:membrane"/>
    <property type="evidence" value="ECO:0007669"/>
    <property type="project" value="UniProtKB-SubCell"/>
</dbReference>
<reference evidence="8" key="2">
    <citation type="journal article" date="2022" name="Microbiol. Resour. Announc.">
        <title>Whole-Genome Sequence of Entomortierella parvispora E1425, a Mucoromycotan Fungus Associated with Burkholderiaceae-Related Endosymbiotic Bacteria.</title>
        <authorList>
            <person name="Herlambang A."/>
            <person name="Guo Y."/>
            <person name="Takashima Y."/>
            <person name="Narisawa K."/>
            <person name="Ohta H."/>
            <person name="Nishizawa T."/>
        </authorList>
    </citation>
    <scope>NUCLEOTIDE SEQUENCE</scope>
    <source>
        <strain evidence="8">E1425</strain>
    </source>
</reference>
<dbReference type="PANTHER" id="PTHR21716">
    <property type="entry name" value="TRANSMEMBRANE PROTEIN"/>
    <property type="match status" value="1"/>
</dbReference>
<reference evidence="8" key="1">
    <citation type="submission" date="2021-11" db="EMBL/GenBank/DDBJ databases">
        <authorList>
            <person name="Herlambang A."/>
            <person name="Guo Y."/>
            <person name="Takashima Y."/>
            <person name="Nishizawa T."/>
        </authorList>
    </citation>
    <scope>NUCLEOTIDE SEQUENCE</scope>
    <source>
        <strain evidence="8">E1425</strain>
    </source>
</reference>
<protein>
    <submittedName>
        <fullName evidence="8">Uncharacterized protein</fullName>
    </submittedName>
</protein>
<feature type="transmembrane region" description="Helical" evidence="7">
    <location>
        <begin position="41"/>
        <end position="59"/>
    </location>
</feature>
<proteinExistence type="inferred from homology"/>
<comment type="caution">
    <text evidence="8">The sequence shown here is derived from an EMBL/GenBank/DDBJ whole genome shotgun (WGS) entry which is preliminary data.</text>
</comment>
<feature type="transmembrane region" description="Helical" evidence="7">
    <location>
        <begin position="290"/>
        <end position="314"/>
    </location>
</feature>
<evidence type="ECO:0000256" key="5">
    <source>
        <dbReference type="ARBA" id="ARBA00023136"/>
    </source>
</evidence>
<name>A0A9P3H609_9FUNG</name>
<evidence type="ECO:0000256" key="4">
    <source>
        <dbReference type="ARBA" id="ARBA00022989"/>
    </source>
</evidence>
<evidence type="ECO:0000313" key="9">
    <source>
        <dbReference type="Proteomes" id="UP000827284"/>
    </source>
</evidence>
<evidence type="ECO:0000256" key="6">
    <source>
        <dbReference type="SAM" id="MobiDB-lite"/>
    </source>
</evidence>
<evidence type="ECO:0000313" key="8">
    <source>
        <dbReference type="EMBL" id="GJJ70770.1"/>
    </source>
</evidence>
<feature type="transmembrane region" description="Helical" evidence="7">
    <location>
        <begin position="231"/>
        <end position="252"/>
    </location>
</feature>
<feature type="transmembrane region" description="Helical" evidence="7">
    <location>
        <begin position="71"/>
        <end position="91"/>
    </location>
</feature>
<comment type="similarity">
    <text evidence="2">Belongs to the autoinducer-2 exporter (AI-2E) (TC 2.A.86) family.</text>
</comment>
<feature type="transmembrane region" description="Helical" evidence="7">
    <location>
        <begin position="530"/>
        <end position="547"/>
    </location>
</feature>
<feature type="transmembrane region" description="Helical" evidence="7">
    <location>
        <begin position="597"/>
        <end position="619"/>
    </location>
</feature>
<organism evidence="8 9">
    <name type="scientific">Entomortierella parvispora</name>
    <dbReference type="NCBI Taxonomy" id="205924"/>
    <lineage>
        <taxon>Eukaryota</taxon>
        <taxon>Fungi</taxon>
        <taxon>Fungi incertae sedis</taxon>
        <taxon>Mucoromycota</taxon>
        <taxon>Mortierellomycotina</taxon>
        <taxon>Mortierellomycetes</taxon>
        <taxon>Mortierellales</taxon>
        <taxon>Mortierellaceae</taxon>
        <taxon>Entomortierella</taxon>
    </lineage>
</organism>
<keyword evidence="5 7" id="KW-0472">Membrane</keyword>
<comment type="subcellular location">
    <subcellularLocation>
        <location evidence="1">Membrane</location>
        <topology evidence="1">Multi-pass membrane protein</topology>
    </subcellularLocation>
</comment>
<keyword evidence="9" id="KW-1185">Reference proteome</keyword>
<evidence type="ECO:0000256" key="1">
    <source>
        <dbReference type="ARBA" id="ARBA00004141"/>
    </source>
</evidence>
<evidence type="ECO:0000256" key="2">
    <source>
        <dbReference type="ARBA" id="ARBA00009773"/>
    </source>
</evidence>
<feature type="region of interest" description="Disordered" evidence="6">
    <location>
        <begin position="785"/>
        <end position="855"/>
    </location>
</feature>
<dbReference type="PANTHER" id="PTHR21716:SF4">
    <property type="entry name" value="TRANSMEMBRANE PROTEIN 245"/>
    <property type="match status" value="1"/>
</dbReference>
<accession>A0A9P3H609</accession>
<evidence type="ECO:0000256" key="7">
    <source>
        <dbReference type="SAM" id="Phobius"/>
    </source>
</evidence>
<feature type="transmembrane region" description="Helical" evidence="7">
    <location>
        <begin position="12"/>
        <end position="35"/>
    </location>
</feature>
<dbReference type="EMBL" id="BQFW01000004">
    <property type="protein sequence ID" value="GJJ70770.1"/>
    <property type="molecule type" value="Genomic_DNA"/>
</dbReference>
<dbReference type="OrthoDB" id="2375629at2759"/>
<feature type="compositionally biased region" description="Low complexity" evidence="6">
    <location>
        <begin position="832"/>
        <end position="844"/>
    </location>
</feature>
<feature type="transmembrane region" description="Helical" evidence="7">
    <location>
        <begin position="640"/>
        <end position="661"/>
    </location>
</feature>
<feature type="compositionally biased region" description="Gly residues" evidence="6">
    <location>
        <begin position="845"/>
        <end position="855"/>
    </location>
</feature>
<dbReference type="Proteomes" id="UP000827284">
    <property type="component" value="Unassembled WGS sequence"/>
</dbReference>
<dbReference type="AlphaFoldDB" id="A0A9P3H609"/>
<dbReference type="InterPro" id="IPR002549">
    <property type="entry name" value="AI-2E-like"/>
</dbReference>
<sequence>MPLPTLQPKDALVLCTVTILFIYFGLILWTNYAIIIPFWTPLFWAAALSVPLHALKSSLVPVLHEALEQDIMDIVASTVGGIVTFVLQFFLGSYITNGIRAIFLGYCYVVYMICDGRPRKEKSSKLTRENGTAAANGFWSKGKESTPFTEHAELDQIDDEDDYELHPSYQVLVEQEPDEYARPANWPSYLNLLRAAFIYGLLQLGTPAELWSFAKSIWDGVQFGTQRQLNFLLVAVLLHIQYSCLGQIVAMVERIVYPNLTPEEQREQSVLNTVPRMIRKAVQESLNSTIATAVVFLTLAVVGSLTAILSIGVAHDVQGLMSQTHHRVVQLRDYRAHLLQDVSDGSEPVATVKPALVQQADEALSQAYEAGLDWFDPILKNAFPDIAWGAAEWASEVALVVVDLSSDKEQKDSKCQVNETNQADFRAVMAMHDMAQSVFNGSSDASGSTCNSSPFAGRGREEPELWVIPTLQSLGLPQIRTHKHGLHLQTTEKQRAINISQAKYLLSVVLGYKGLNTESMLYGFNVFNDLLFRWILFLLGLMTFTGLKVSPLQRLGWLIDQALASSPSSFGSLQLSTSASPGRVLAKSIEFSISGTFIAMFKLSVYHTIFTVAWTYLLADRVMSQVALGSASSDFVDVKYAWLTSFAGIVLTLFPIAPNWLVSLPGAIVHFYVYGQRLTEAIAMAVGHLLMTNLVDGAVWDSHVVKNARPGVSSAFWLGLWIFLGGMKWGTKGLLMGPVLFAAVPSIWSVVLELRGRPRKGESISGNASTRASLIGSHANLRRLSAGQAASSKDDQSHRKENGFRRSRDQDLESEDDMGVVEEQEEIETLRYRGSSRASSVGRGTPSGGKNGYRS</sequence>
<gene>
    <name evidence="8" type="ORF">EMPS_03120</name>
</gene>
<feature type="compositionally biased region" description="Acidic residues" evidence="6">
    <location>
        <begin position="812"/>
        <end position="827"/>
    </location>
</feature>
<evidence type="ECO:0000256" key="3">
    <source>
        <dbReference type="ARBA" id="ARBA00022692"/>
    </source>
</evidence>
<keyword evidence="4 7" id="KW-1133">Transmembrane helix</keyword>
<feature type="transmembrane region" description="Helical" evidence="7">
    <location>
        <begin position="735"/>
        <end position="754"/>
    </location>
</feature>
<feature type="compositionally biased region" description="Basic and acidic residues" evidence="6">
    <location>
        <begin position="792"/>
        <end position="811"/>
    </location>
</feature>